<dbReference type="RefSeq" id="XP_009527533.1">
    <property type="nucleotide sequence ID" value="XM_009529238.1"/>
</dbReference>
<protein>
    <recommendedName>
        <fullName evidence="3">Ankyrin repeat-containing protein</fullName>
    </recommendedName>
</protein>
<keyword evidence="2" id="KW-1185">Reference proteome</keyword>
<dbReference type="AlphaFoldDB" id="G4ZF44"/>
<dbReference type="PANTHER" id="PTHR46586:SF3">
    <property type="entry name" value="ANKYRIN REPEAT-CONTAINING PROTEIN"/>
    <property type="match status" value="1"/>
</dbReference>
<gene>
    <name evidence="1" type="ORF">PHYSODRAFT_332263</name>
</gene>
<dbReference type="SMR" id="G4ZF44"/>
<dbReference type="PANTHER" id="PTHR46586">
    <property type="entry name" value="ANKYRIN REPEAT-CONTAINING PROTEIN"/>
    <property type="match status" value="1"/>
</dbReference>
<organism evidence="1 2">
    <name type="scientific">Phytophthora sojae (strain P6497)</name>
    <name type="common">Soybean stem and root rot agent</name>
    <name type="synonym">Phytophthora megasperma f. sp. glycines</name>
    <dbReference type="NCBI Taxonomy" id="1094619"/>
    <lineage>
        <taxon>Eukaryota</taxon>
        <taxon>Sar</taxon>
        <taxon>Stramenopiles</taxon>
        <taxon>Oomycota</taxon>
        <taxon>Peronosporomycetes</taxon>
        <taxon>Peronosporales</taxon>
        <taxon>Peronosporaceae</taxon>
        <taxon>Phytophthora</taxon>
    </lineage>
</organism>
<dbReference type="KEGG" id="psoj:PHYSODRAFT_332263"/>
<reference evidence="1 2" key="1">
    <citation type="journal article" date="2006" name="Science">
        <title>Phytophthora genome sequences uncover evolutionary origins and mechanisms of pathogenesis.</title>
        <authorList>
            <person name="Tyler B.M."/>
            <person name="Tripathy S."/>
            <person name="Zhang X."/>
            <person name="Dehal P."/>
            <person name="Jiang R.H."/>
            <person name="Aerts A."/>
            <person name="Arredondo F.D."/>
            <person name="Baxter L."/>
            <person name="Bensasson D."/>
            <person name="Beynon J.L."/>
            <person name="Chapman J."/>
            <person name="Damasceno C.M."/>
            <person name="Dorrance A.E."/>
            <person name="Dou D."/>
            <person name="Dickerman A.W."/>
            <person name="Dubchak I.L."/>
            <person name="Garbelotto M."/>
            <person name="Gijzen M."/>
            <person name="Gordon S.G."/>
            <person name="Govers F."/>
            <person name="Grunwald N.J."/>
            <person name="Huang W."/>
            <person name="Ivors K.L."/>
            <person name="Jones R.W."/>
            <person name="Kamoun S."/>
            <person name="Krampis K."/>
            <person name="Lamour K.H."/>
            <person name="Lee M.K."/>
            <person name="McDonald W.H."/>
            <person name="Medina M."/>
            <person name="Meijer H.J."/>
            <person name="Nordberg E.K."/>
            <person name="Maclean D.J."/>
            <person name="Ospina-Giraldo M.D."/>
            <person name="Morris P.F."/>
            <person name="Phuntumart V."/>
            <person name="Putnam N.H."/>
            <person name="Rash S."/>
            <person name="Rose J.K."/>
            <person name="Sakihama Y."/>
            <person name="Salamov A.A."/>
            <person name="Savidor A."/>
            <person name="Scheuring C.F."/>
            <person name="Smith B.M."/>
            <person name="Sobral B.W."/>
            <person name="Terry A."/>
            <person name="Torto-Alalibo T.A."/>
            <person name="Win J."/>
            <person name="Xu Z."/>
            <person name="Zhang H."/>
            <person name="Grigoriev I.V."/>
            <person name="Rokhsar D.S."/>
            <person name="Boore J.L."/>
        </authorList>
    </citation>
    <scope>NUCLEOTIDE SEQUENCE [LARGE SCALE GENOMIC DNA]</scope>
    <source>
        <strain evidence="1 2">P6497</strain>
    </source>
</reference>
<dbReference type="GeneID" id="20646425"/>
<dbReference type="Gene3D" id="1.25.40.20">
    <property type="entry name" value="Ankyrin repeat-containing domain"/>
    <property type="match status" value="2"/>
</dbReference>
<sequence>MGTGEFTLNFYVIEDLKNAAVTAASNGHFEVVQVLLKEIVQQREYRAVGYFSQQEIIAHKNRCAWSILDAAAADGYADIVKFAARYAHDDNDYGSPPGSVTSSGLFSAISRGHTDIVAYLVSRGYRWNVLDAVDQAAKAGHFEVANVIYNAYHPEYPVDNIFLRMARTGMTDALKYLYHAGHDDLDLVGKAFLCASGNIGITDFLWETGKVSSEQFEKDFESAACCGFVEFMKSLLNKRSISADILNKAFKDSTHNTVTGLKCLLQTDKIRAESIGTSFRVACHNGASEGRCADVVKFLIEQSCLSSGVINEALLSAVNDNQSRVVEILVDDHRLSPGAAIKAFESAFTKGSQDIMEVLVKKDLISPELLQSAFMRVFNSGRNSHLREFLYDEGHIPEAVVRKALLNAARRGYTDAVEFLLDKPEASRDVKIEAFMLAARNDRVKAVKYMEWRGNLPLESLTEALNATTNQKLQQFLTGRIGRDTN</sequence>
<accession>G4ZF44</accession>
<evidence type="ECO:0008006" key="3">
    <source>
        <dbReference type="Google" id="ProtNLM"/>
    </source>
</evidence>
<proteinExistence type="predicted"/>
<dbReference type="Proteomes" id="UP000002640">
    <property type="component" value="Unassembled WGS sequence"/>
</dbReference>
<dbReference type="InterPro" id="IPR052050">
    <property type="entry name" value="SecEffector_AnkRepeat"/>
</dbReference>
<dbReference type="SUPFAM" id="SSF48403">
    <property type="entry name" value="Ankyrin repeat"/>
    <property type="match status" value="2"/>
</dbReference>
<evidence type="ECO:0000313" key="1">
    <source>
        <dbReference type="EMBL" id="EGZ18475.1"/>
    </source>
</evidence>
<dbReference type="EMBL" id="JH159154">
    <property type="protein sequence ID" value="EGZ18475.1"/>
    <property type="molecule type" value="Genomic_DNA"/>
</dbReference>
<evidence type="ECO:0000313" key="2">
    <source>
        <dbReference type="Proteomes" id="UP000002640"/>
    </source>
</evidence>
<dbReference type="InParanoid" id="G4ZF44"/>
<dbReference type="InterPro" id="IPR036770">
    <property type="entry name" value="Ankyrin_rpt-contain_sf"/>
</dbReference>
<name>G4ZF44_PHYSP</name>